<gene>
    <name evidence="3" type="primary">Hsp</name>
    <name evidence="3" type="ORF">Esi_0008_0036</name>
</gene>
<dbReference type="PANTHER" id="PTHR14187">
    <property type="entry name" value="ALPHA KINASE/ELONGATION FACTOR 2 KINASE"/>
    <property type="match status" value="1"/>
</dbReference>
<dbReference type="SUPFAM" id="SSF53067">
    <property type="entry name" value="Actin-like ATPase domain"/>
    <property type="match status" value="2"/>
</dbReference>
<sequence length="590" mass="65045">MAVPETVVAIDFGTTRSAWAYQVSGQADNKILVKIPASADTSPSSTIKTETAALIGGRGSGGLVSFGPAAIEDYAASDHVADQALFRWFKFDLCESRTDQTEVGSVMTESVGGQHTVPLLGVMTASLRYFKEDVLAFLSRTGGRTVDVNSVNWVLTVPAIYDDFAKRFMRQAAYEAGMIDRMNSTRLRLCLEPEAACLAAITTDNPLTSNAEGKNMMVIDCGGGTVDITAHKIISVEPLTLEEVAAPDGGLFGSTRVDNAFRVWLKGFLGEKFQEIETTRTLLSIMMSWERKKATFQGLDSAAVWRLNLSELAGYDVTNQDMENLRRSYNDGKPSSLFVGGEKFNVTLPTTLVTSFFTPTLQKIAECLRRIKRESQLHDLHRVFVVGGFSRCPMLREVIRNGLDLPAGRVVDVHEPDLAIVKGAVMYFDRSTSFNSRKARYTYGTGFAVPFDDSNAEHRRRRAAGLVSHHDGKVHVSNGFSIYIRKGDDIPEGGILKRRRYGPLKKSQTSMSFAVYCTSERNPSFADENGCFEVGRVSFPLDMTKEFQKRGIVGEMTFGGPELTVKIVDHEEREITDAVMIMSRAPAPTY</sequence>
<dbReference type="InterPro" id="IPR043129">
    <property type="entry name" value="ATPase_NBD"/>
</dbReference>
<dbReference type="AlphaFoldDB" id="D7G6V4"/>
<accession>D7G6V4</accession>
<dbReference type="GO" id="GO:0005524">
    <property type="term" value="F:ATP binding"/>
    <property type="evidence" value="ECO:0007669"/>
    <property type="project" value="UniProtKB-KW"/>
</dbReference>
<dbReference type="OrthoDB" id="546249at2759"/>
<evidence type="ECO:0000313" key="3">
    <source>
        <dbReference type="EMBL" id="CBJ25647.1"/>
    </source>
</evidence>
<dbReference type="Pfam" id="PF00012">
    <property type="entry name" value="HSP70"/>
    <property type="match status" value="1"/>
</dbReference>
<dbReference type="PANTHER" id="PTHR14187:SF5">
    <property type="entry name" value="HEAT SHOCK 70 KDA PROTEIN 12A"/>
    <property type="match status" value="1"/>
</dbReference>
<organism evidence="3 4">
    <name type="scientific">Ectocarpus siliculosus</name>
    <name type="common">Brown alga</name>
    <name type="synonym">Conferva siliculosa</name>
    <dbReference type="NCBI Taxonomy" id="2880"/>
    <lineage>
        <taxon>Eukaryota</taxon>
        <taxon>Sar</taxon>
        <taxon>Stramenopiles</taxon>
        <taxon>Ochrophyta</taxon>
        <taxon>PX clade</taxon>
        <taxon>Phaeophyceae</taxon>
        <taxon>Ectocarpales</taxon>
        <taxon>Ectocarpaceae</taxon>
        <taxon>Ectocarpus</taxon>
    </lineage>
</organism>
<dbReference type="Proteomes" id="UP000002630">
    <property type="component" value="Linkage Group LG02"/>
</dbReference>
<dbReference type="GO" id="GO:0140662">
    <property type="term" value="F:ATP-dependent protein folding chaperone"/>
    <property type="evidence" value="ECO:0007669"/>
    <property type="project" value="InterPro"/>
</dbReference>
<dbReference type="Gene3D" id="3.90.640.10">
    <property type="entry name" value="Actin, Chain A, domain 4"/>
    <property type="match status" value="1"/>
</dbReference>
<dbReference type="InterPro" id="IPR013126">
    <property type="entry name" value="Hsp_70_fam"/>
</dbReference>
<keyword evidence="3" id="KW-0346">Stress response</keyword>
<name>D7G6V4_ECTSI</name>
<proteinExistence type="predicted"/>
<keyword evidence="2" id="KW-0067">ATP-binding</keyword>
<protein>
    <submittedName>
        <fullName evidence="3">Heat shock protein 70</fullName>
    </submittedName>
</protein>
<reference evidence="3 4" key="1">
    <citation type="journal article" date="2010" name="Nature">
        <title>The Ectocarpus genome and the independent evolution of multicellularity in brown algae.</title>
        <authorList>
            <person name="Cock J.M."/>
            <person name="Sterck L."/>
            <person name="Rouze P."/>
            <person name="Scornet D."/>
            <person name="Allen A.E."/>
            <person name="Amoutzias G."/>
            <person name="Anthouard V."/>
            <person name="Artiguenave F."/>
            <person name="Aury J.M."/>
            <person name="Badger J.H."/>
            <person name="Beszteri B."/>
            <person name="Billiau K."/>
            <person name="Bonnet E."/>
            <person name="Bothwell J.H."/>
            <person name="Bowler C."/>
            <person name="Boyen C."/>
            <person name="Brownlee C."/>
            <person name="Carrano C.J."/>
            <person name="Charrier B."/>
            <person name="Cho G.Y."/>
            <person name="Coelho S.M."/>
            <person name="Collen J."/>
            <person name="Corre E."/>
            <person name="Da Silva C."/>
            <person name="Delage L."/>
            <person name="Delaroque N."/>
            <person name="Dittami S.M."/>
            <person name="Doulbeau S."/>
            <person name="Elias M."/>
            <person name="Farnham G."/>
            <person name="Gachon C.M."/>
            <person name="Gschloessl B."/>
            <person name="Heesch S."/>
            <person name="Jabbari K."/>
            <person name="Jubin C."/>
            <person name="Kawai H."/>
            <person name="Kimura K."/>
            <person name="Kloareg B."/>
            <person name="Kupper F.C."/>
            <person name="Lang D."/>
            <person name="Le Bail A."/>
            <person name="Leblanc C."/>
            <person name="Lerouge P."/>
            <person name="Lohr M."/>
            <person name="Lopez P.J."/>
            <person name="Martens C."/>
            <person name="Maumus F."/>
            <person name="Michel G."/>
            <person name="Miranda-Saavedra D."/>
            <person name="Morales J."/>
            <person name="Moreau H."/>
            <person name="Motomura T."/>
            <person name="Nagasato C."/>
            <person name="Napoli C.A."/>
            <person name="Nelson D.R."/>
            <person name="Nyvall-Collen P."/>
            <person name="Peters A.F."/>
            <person name="Pommier C."/>
            <person name="Potin P."/>
            <person name="Poulain J."/>
            <person name="Quesneville H."/>
            <person name="Read B."/>
            <person name="Rensing S.A."/>
            <person name="Ritter A."/>
            <person name="Rousvoal S."/>
            <person name="Samanta M."/>
            <person name="Samson G."/>
            <person name="Schroeder D.C."/>
            <person name="Segurens B."/>
            <person name="Strittmatter M."/>
            <person name="Tonon T."/>
            <person name="Tregear J.W."/>
            <person name="Valentin K."/>
            <person name="von Dassow P."/>
            <person name="Yamagishi T."/>
            <person name="Van de Peer Y."/>
            <person name="Wincker P."/>
        </authorList>
    </citation>
    <scope>NUCLEOTIDE SEQUENCE [LARGE SCALE GENOMIC DNA]</scope>
    <source>
        <strain evidence="4">Ec32 / CCAP1310/4</strain>
    </source>
</reference>
<dbReference type="Gene3D" id="3.30.420.40">
    <property type="match status" value="2"/>
</dbReference>
<dbReference type="CDD" id="cd10229">
    <property type="entry name" value="ASKHA_NBD_HSP70_HSPA12"/>
    <property type="match status" value="1"/>
</dbReference>
<dbReference type="STRING" id="2880.D7G6V4"/>
<evidence type="ECO:0000256" key="1">
    <source>
        <dbReference type="ARBA" id="ARBA00022741"/>
    </source>
</evidence>
<keyword evidence="4" id="KW-1185">Reference proteome</keyword>
<dbReference type="EMBL" id="FN649727">
    <property type="protein sequence ID" value="CBJ25647.1"/>
    <property type="molecule type" value="Genomic_DNA"/>
</dbReference>
<evidence type="ECO:0000256" key="2">
    <source>
        <dbReference type="ARBA" id="ARBA00022840"/>
    </source>
</evidence>
<dbReference type="EMBL" id="FN649035">
    <property type="protein sequence ID" value="CBJ25647.1"/>
    <property type="molecule type" value="Genomic_DNA"/>
</dbReference>
<evidence type="ECO:0000313" key="4">
    <source>
        <dbReference type="Proteomes" id="UP000002630"/>
    </source>
</evidence>
<keyword evidence="1" id="KW-0547">Nucleotide-binding</keyword>
<dbReference type="InParanoid" id="D7G6V4"/>